<dbReference type="EMBL" id="CP012752">
    <property type="protein sequence ID" value="ALG06168.1"/>
    <property type="molecule type" value="Genomic_DNA"/>
</dbReference>
<evidence type="ECO:0008006" key="3">
    <source>
        <dbReference type="Google" id="ProtNLM"/>
    </source>
</evidence>
<dbReference type="Gene3D" id="3.30.1870.10">
    <property type="entry name" value="EreA-like, domain 2"/>
    <property type="match status" value="1"/>
</dbReference>
<dbReference type="SUPFAM" id="SSF159501">
    <property type="entry name" value="EreA/ChaN-like"/>
    <property type="match status" value="1"/>
</dbReference>
<name>A0A0N9HVN9_9PSEU</name>
<dbReference type="KEGG" id="kphy:AOZ06_03835"/>
<sequence length="403" mass="44695">MFNDTVEAMVIEEAGMALAEDVGPAINAFLETRPTSPRVLAMGEPTHWLEALPRLRNRVFQHLVEHHGYRALAIESCCMKGLVANAYVVDGAGTVDEALENGFSHGFGQFDSSRELIEWMRAYNQDHGDDPVRFFGADGPLEITEAASPREAITGLNAFFGSPYEVDDLLGPDERWTNPDAAMDPTQSVGSSDDVRQLRLIADDLRARVVTETPRLVAQSRDDWWLARLYARTANGLLRYHENMAWNSPQRIPRLLAIRDGMMAENLKAVTEYGKTMVAAHNKHLQREKSVWEFADAVQEWWSAGAIVSAELGDQYAFLATAIGTAADYDIGAPAPDTLEGSLSGDCVLESSRIDTTGLRMRDDNDHRWFPIDPAHIKDTDGIVFIKDVPRQSDLASASTRPH</sequence>
<dbReference type="InterPro" id="IPR007815">
    <property type="entry name" value="Emycin_Estase"/>
</dbReference>
<protein>
    <recommendedName>
        <fullName evidence="3">Erythromycin esterase</fullName>
    </recommendedName>
</protein>
<dbReference type="AlphaFoldDB" id="A0A0N9HVN9"/>
<dbReference type="OrthoDB" id="4329964at2"/>
<gene>
    <name evidence="1" type="ORF">AOZ06_03835</name>
</gene>
<dbReference type="GO" id="GO:0046677">
    <property type="term" value="P:response to antibiotic"/>
    <property type="evidence" value="ECO:0007669"/>
    <property type="project" value="InterPro"/>
</dbReference>
<reference evidence="1 2" key="1">
    <citation type="submission" date="2015-07" db="EMBL/GenBank/DDBJ databases">
        <title>Genome sequencing of Kibdelosporangium phytohabitans.</title>
        <authorList>
            <person name="Qin S."/>
            <person name="Xing K."/>
        </authorList>
    </citation>
    <scope>NUCLEOTIDE SEQUENCE [LARGE SCALE GENOMIC DNA]</scope>
    <source>
        <strain evidence="1 2">KLBMP1111</strain>
    </source>
</reference>
<evidence type="ECO:0000313" key="2">
    <source>
        <dbReference type="Proteomes" id="UP000063699"/>
    </source>
</evidence>
<proteinExistence type="predicted"/>
<organism evidence="1 2">
    <name type="scientific">Kibdelosporangium phytohabitans</name>
    <dbReference type="NCBI Taxonomy" id="860235"/>
    <lineage>
        <taxon>Bacteria</taxon>
        <taxon>Bacillati</taxon>
        <taxon>Actinomycetota</taxon>
        <taxon>Actinomycetes</taxon>
        <taxon>Pseudonocardiales</taxon>
        <taxon>Pseudonocardiaceae</taxon>
        <taxon>Kibdelosporangium</taxon>
    </lineage>
</organism>
<dbReference type="Pfam" id="PF05139">
    <property type="entry name" value="Erythro_esteras"/>
    <property type="match status" value="1"/>
</dbReference>
<dbReference type="InterPro" id="IPR052036">
    <property type="entry name" value="Hydrolase/PRTase-associated"/>
</dbReference>
<dbReference type="CDD" id="cd14728">
    <property type="entry name" value="Ere-like"/>
    <property type="match status" value="1"/>
</dbReference>
<evidence type="ECO:0000313" key="1">
    <source>
        <dbReference type="EMBL" id="ALG06168.1"/>
    </source>
</evidence>
<keyword evidence="2" id="KW-1185">Reference proteome</keyword>
<dbReference type="PANTHER" id="PTHR31299">
    <property type="entry name" value="ESTERASE, PUTATIVE (AFU_ORTHOLOGUE AFUA_1G05850)-RELATED"/>
    <property type="match status" value="1"/>
</dbReference>
<dbReference type="PANTHER" id="PTHR31299:SF0">
    <property type="entry name" value="ESTERASE, PUTATIVE (AFU_ORTHOLOGUE AFUA_1G05850)-RELATED"/>
    <property type="match status" value="1"/>
</dbReference>
<accession>A0A0N9HVN9</accession>
<dbReference type="STRING" id="860235.AOZ06_03835"/>
<dbReference type="Proteomes" id="UP000063699">
    <property type="component" value="Chromosome"/>
</dbReference>